<organism evidence="1 2">
    <name type="scientific">Acer saccharum</name>
    <name type="common">Sugar maple</name>
    <dbReference type="NCBI Taxonomy" id="4024"/>
    <lineage>
        <taxon>Eukaryota</taxon>
        <taxon>Viridiplantae</taxon>
        <taxon>Streptophyta</taxon>
        <taxon>Embryophyta</taxon>
        <taxon>Tracheophyta</taxon>
        <taxon>Spermatophyta</taxon>
        <taxon>Magnoliopsida</taxon>
        <taxon>eudicotyledons</taxon>
        <taxon>Gunneridae</taxon>
        <taxon>Pentapetalae</taxon>
        <taxon>rosids</taxon>
        <taxon>malvids</taxon>
        <taxon>Sapindales</taxon>
        <taxon>Sapindaceae</taxon>
        <taxon>Hippocastanoideae</taxon>
        <taxon>Acereae</taxon>
        <taxon>Acer</taxon>
    </lineage>
</organism>
<reference evidence="1" key="2">
    <citation type="submission" date="2023-06" db="EMBL/GenBank/DDBJ databases">
        <authorList>
            <person name="Swenson N.G."/>
            <person name="Wegrzyn J.L."/>
            <person name="Mcevoy S.L."/>
        </authorList>
    </citation>
    <scope>NUCLEOTIDE SEQUENCE</scope>
    <source>
        <strain evidence="1">NS2018</strain>
        <tissue evidence="1">Leaf</tissue>
    </source>
</reference>
<reference evidence="1" key="1">
    <citation type="journal article" date="2022" name="Plant J.">
        <title>Strategies of tolerance reflected in two North American maple genomes.</title>
        <authorList>
            <person name="McEvoy S.L."/>
            <person name="Sezen U.U."/>
            <person name="Trouern-Trend A."/>
            <person name="McMahon S.M."/>
            <person name="Schaberg P.G."/>
            <person name="Yang J."/>
            <person name="Wegrzyn J.L."/>
            <person name="Swenson N.G."/>
        </authorList>
    </citation>
    <scope>NUCLEOTIDE SEQUENCE</scope>
    <source>
        <strain evidence="1">NS2018</strain>
    </source>
</reference>
<name>A0AA39VIJ0_ACESA</name>
<evidence type="ECO:0000313" key="1">
    <source>
        <dbReference type="EMBL" id="KAK0586509.1"/>
    </source>
</evidence>
<evidence type="ECO:0000313" key="2">
    <source>
        <dbReference type="Proteomes" id="UP001168877"/>
    </source>
</evidence>
<accession>A0AA39VIJ0</accession>
<proteinExistence type="predicted"/>
<sequence>MISRALQNSKGSGFDDGVTDSVLVSSSSVVNPSISSVSSVVGVVHDSRIVVQGSSVVNQVRPMVSTILSRSYSCLGQTARRQVRVHEVSGNQPSKEAIIQNSSLLSESQDELRLIADSSWASQMEESELANTEVAQRALRVERRLASLKSGYWTPLTVSDD</sequence>
<keyword evidence="2" id="KW-1185">Reference proteome</keyword>
<comment type="caution">
    <text evidence="1">The sequence shown here is derived from an EMBL/GenBank/DDBJ whole genome shotgun (WGS) entry which is preliminary data.</text>
</comment>
<protein>
    <submittedName>
        <fullName evidence="1">Uncharacterized protein</fullName>
    </submittedName>
</protein>
<gene>
    <name evidence="1" type="ORF">LWI29_008193</name>
</gene>
<dbReference type="Proteomes" id="UP001168877">
    <property type="component" value="Unassembled WGS sequence"/>
</dbReference>
<dbReference type="AlphaFoldDB" id="A0AA39VIJ0"/>
<dbReference type="EMBL" id="JAUESC010000382">
    <property type="protein sequence ID" value="KAK0586509.1"/>
    <property type="molecule type" value="Genomic_DNA"/>
</dbReference>